<feature type="region of interest" description="Disordered" evidence="1">
    <location>
        <begin position="16"/>
        <end position="46"/>
    </location>
</feature>
<evidence type="ECO:0000313" key="3">
    <source>
        <dbReference type="Proteomes" id="UP000204584"/>
    </source>
</evidence>
<organism evidence="2 3">
    <name type="scientific">Pandoravirus salinus</name>
    <dbReference type="NCBI Taxonomy" id="1349410"/>
    <lineage>
        <taxon>Viruses</taxon>
        <taxon>Pandoravirus</taxon>
    </lineage>
</organism>
<dbReference type="EMBL" id="KC977571">
    <property type="protein sequence ID" value="AGO85449.1"/>
    <property type="molecule type" value="Genomic_DNA"/>
</dbReference>
<sequence length="307" mass="32509">MQCSLSLCPSFLHKTLVPKRPRESDGGPRRDQRTPKRRRTTAAAPAVVVSSGPVRASAGRCPVPDRYAIHQGHASRDRVTTDLRPSTSVVPACDHVGRVSILLDYLGTLVANKQCEAFGVSIGGAHPCHLTVTRATLFGPGILWTLQASPDDISAVAAAVDAAVVTREVRDASHPVSEMPTLVATRLVAGVCSDIASVSVVCQRWSEMRGAACDESHLWVRMNSPTRGHSEESMRALGALATGADHRWVHPGPLAAVEVPLDRAWVNWNDGAIRLAAAYLQSLSLALAARLSAAPALPAAPCLLLAS</sequence>
<proteinExistence type="predicted"/>
<dbReference type="Proteomes" id="UP000204584">
    <property type="component" value="Segment"/>
</dbReference>
<name>S4VXQ9_9VIRU</name>
<feature type="compositionally biased region" description="Basic and acidic residues" evidence="1">
    <location>
        <begin position="20"/>
        <end position="34"/>
    </location>
</feature>
<evidence type="ECO:0000256" key="1">
    <source>
        <dbReference type="SAM" id="MobiDB-lite"/>
    </source>
</evidence>
<dbReference type="RefSeq" id="YP_008438527.1">
    <property type="nucleotide sequence ID" value="NC_022098.1"/>
</dbReference>
<evidence type="ECO:0000313" key="2">
    <source>
        <dbReference type="EMBL" id="AGO85449.1"/>
    </source>
</evidence>
<dbReference type="GeneID" id="16607236"/>
<gene>
    <name evidence="2" type="ORF">psal_cds_1173</name>
</gene>
<keyword evidence="3" id="KW-1185">Reference proteome</keyword>
<accession>S4VXQ9</accession>
<dbReference type="KEGG" id="vg:16607236"/>
<protein>
    <submittedName>
        <fullName evidence="2">Uncharacterized protein</fullName>
    </submittedName>
</protein>
<reference evidence="2 3" key="1">
    <citation type="journal article" date="2013" name="Science">
        <title>Pandoraviruses: amoeba viruses with genomes up to 2.5 Mb reaching that of parasitic eukaryotes.</title>
        <authorList>
            <person name="Philippe N."/>
            <person name="Legendre M."/>
            <person name="Doutre G."/>
            <person name="Coute Y."/>
            <person name="Poirot O."/>
            <person name="Lescot M."/>
            <person name="Arslan D."/>
            <person name="Seltzer V."/>
            <person name="Bertaux L."/>
            <person name="Bruley C."/>
            <person name="Garin J."/>
            <person name="Claverie J.M."/>
            <person name="Abergel C."/>
        </authorList>
    </citation>
    <scope>NUCLEOTIDE SEQUENCE [LARGE SCALE GENOMIC DNA]</scope>
</reference>